<comment type="subcellular location">
    <subcellularLocation>
        <location evidence="1">Nucleus</location>
    </subcellularLocation>
</comment>
<dbReference type="Pfam" id="PF00400">
    <property type="entry name" value="WD40"/>
    <property type="match status" value="2"/>
</dbReference>
<dbReference type="InterPro" id="IPR001680">
    <property type="entry name" value="WD40_rpt"/>
</dbReference>
<dbReference type="SUPFAM" id="SSF50978">
    <property type="entry name" value="WD40 repeat-like"/>
    <property type="match status" value="1"/>
</dbReference>
<sequence length="377" mass="41323">MADIRATFVSQKISKIRWKNIVKNSLEGPDTFVTGSWDDEENKVCLWKVNREKKFDEGDGRGTEGDVDNDPIPICEASHIGDVTGLEFISEDHIVSSSSSGTVTLYKHHTSSQTLGNSHQWERLHHHCNKPCPCTCLAVREDCIITAGEDGRINVLNIAQKDPSRTIGKADSCTVNGVIFLKQFEFLTVNSTGQLKIYDLRSKSDDPAQTLSVTGDLTPLQCVDKHPSQSHIVATGGDDGTLGIWDLRQDKFPVSLMEAHSSTVWELKFHKTSPDHLFTCSDDGSLWHWDSTQINSFSMAAINHYSGTGAGSGGGSLPSQTTVNPWLETEIAKNKMEITSLLSDKSLPINSLDITGHALICGNDGETIFTLNLPALR</sequence>
<dbReference type="Proteomes" id="UP000596742">
    <property type="component" value="Unassembled WGS sequence"/>
</dbReference>
<gene>
    <name evidence="6" type="ORF">MGAL_10B080393</name>
</gene>
<dbReference type="OrthoDB" id="9890280at2759"/>
<dbReference type="GO" id="GO:0031080">
    <property type="term" value="C:nuclear pore outer ring"/>
    <property type="evidence" value="ECO:0007669"/>
    <property type="project" value="TreeGrafter"/>
</dbReference>
<dbReference type="PROSITE" id="PS50082">
    <property type="entry name" value="WD_REPEATS_2"/>
    <property type="match status" value="2"/>
</dbReference>
<keyword evidence="2 5" id="KW-0853">WD repeat</keyword>
<comment type="caution">
    <text evidence="6">The sequence shown here is derived from an EMBL/GenBank/DDBJ whole genome shotgun (WGS) entry which is preliminary data.</text>
</comment>
<dbReference type="Gene3D" id="2.130.10.10">
    <property type="entry name" value="YVTN repeat-like/Quinoprotein amine dehydrogenase"/>
    <property type="match status" value="1"/>
</dbReference>
<evidence type="ECO:0000256" key="3">
    <source>
        <dbReference type="ARBA" id="ARBA00022737"/>
    </source>
</evidence>
<evidence type="ECO:0000256" key="5">
    <source>
        <dbReference type="PROSITE-ProRule" id="PRU00221"/>
    </source>
</evidence>
<reference evidence="6" key="1">
    <citation type="submission" date="2018-11" db="EMBL/GenBank/DDBJ databases">
        <authorList>
            <person name="Alioto T."/>
            <person name="Alioto T."/>
        </authorList>
    </citation>
    <scope>NUCLEOTIDE SEQUENCE</scope>
</reference>
<evidence type="ECO:0000313" key="7">
    <source>
        <dbReference type="Proteomes" id="UP000596742"/>
    </source>
</evidence>
<protein>
    <submittedName>
        <fullName evidence="6">Nuclear pore complex protein Nup43</fullName>
    </submittedName>
</protein>
<keyword evidence="3" id="KW-0677">Repeat</keyword>
<feature type="repeat" description="WD" evidence="5">
    <location>
        <begin position="213"/>
        <end position="255"/>
    </location>
</feature>
<dbReference type="SMART" id="SM00320">
    <property type="entry name" value="WD40"/>
    <property type="match status" value="5"/>
</dbReference>
<organism evidence="6 7">
    <name type="scientific">Mytilus galloprovincialis</name>
    <name type="common">Mediterranean mussel</name>
    <dbReference type="NCBI Taxonomy" id="29158"/>
    <lineage>
        <taxon>Eukaryota</taxon>
        <taxon>Metazoa</taxon>
        <taxon>Spiralia</taxon>
        <taxon>Lophotrochozoa</taxon>
        <taxon>Mollusca</taxon>
        <taxon>Bivalvia</taxon>
        <taxon>Autobranchia</taxon>
        <taxon>Pteriomorphia</taxon>
        <taxon>Mytilida</taxon>
        <taxon>Mytiloidea</taxon>
        <taxon>Mytilidae</taxon>
        <taxon>Mytilinae</taxon>
        <taxon>Mytilus</taxon>
    </lineage>
</organism>
<name>A0A8B6EKM7_MYTGA</name>
<keyword evidence="4" id="KW-0539">Nucleus</keyword>
<accession>A0A8B6EKM7</accession>
<dbReference type="PANTHER" id="PTHR22652">
    <property type="entry name" value="NUCLEOPORIN NUP43"/>
    <property type="match status" value="1"/>
</dbReference>
<dbReference type="PROSITE" id="PS00678">
    <property type="entry name" value="WD_REPEATS_1"/>
    <property type="match status" value="1"/>
</dbReference>
<evidence type="ECO:0000256" key="2">
    <source>
        <dbReference type="ARBA" id="ARBA00022574"/>
    </source>
</evidence>
<feature type="repeat" description="WD" evidence="5">
    <location>
        <begin position="257"/>
        <end position="290"/>
    </location>
</feature>
<dbReference type="InterPro" id="IPR015943">
    <property type="entry name" value="WD40/YVTN_repeat-like_dom_sf"/>
</dbReference>
<evidence type="ECO:0000256" key="1">
    <source>
        <dbReference type="ARBA" id="ARBA00004123"/>
    </source>
</evidence>
<proteinExistence type="predicted"/>
<dbReference type="AlphaFoldDB" id="A0A8B6EKM7"/>
<evidence type="ECO:0000256" key="4">
    <source>
        <dbReference type="ARBA" id="ARBA00023242"/>
    </source>
</evidence>
<keyword evidence="7" id="KW-1185">Reference proteome</keyword>
<dbReference type="InterPro" id="IPR036322">
    <property type="entry name" value="WD40_repeat_dom_sf"/>
</dbReference>
<evidence type="ECO:0000313" key="6">
    <source>
        <dbReference type="EMBL" id="VDI36513.1"/>
    </source>
</evidence>
<dbReference type="EMBL" id="UYJE01005349">
    <property type="protein sequence ID" value="VDI36513.1"/>
    <property type="molecule type" value="Genomic_DNA"/>
</dbReference>
<dbReference type="PANTHER" id="PTHR22652:SF0">
    <property type="entry name" value="NUCLEOPORIN NUP43"/>
    <property type="match status" value="1"/>
</dbReference>
<dbReference type="InterPro" id="IPR019775">
    <property type="entry name" value="WD40_repeat_CS"/>
</dbReference>